<dbReference type="PANTHER" id="PTHR42282">
    <property type="entry name" value="PANTOATE KINASE-RELATED"/>
    <property type="match status" value="1"/>
</dbReference>
<protein>
    <recommendedName>
        <fullName evidence="1">Pantoate kinase</fullName>
        <shortName evidence="1">PoK</shortName>
        <ecNumber evidence="1">2.7.1.169</ecNumber>
    </recommendedName>
</protein>
<dbReference type="InterPro" id="IPR006204">
    <property type="entry name" value="GHMP_kinase_N_dom"/>
</dbReference>
<dbReference type="HAMAP" id="MF_02223">
    <property type="entry name" value="Pantoate_kinase"/>
    <property type="match status" value="1"/>
</dbReference>
<dbReference type="RefSeq" id="WP_149783586.1">
    <property type="nucleotide sequence ID" value="NZ_BAAADP010000001.1"/>
</dbReference>
<dbReference type="PANTHER" id="PTHR42282:SF1">
    <property type="entry name" value="PANTOATE KINASE"/>
    <property type="match status" value="1"/>
</dbReference>
<evidence type="ECO:0000313" key="3">
    <source>
        <dbReference type="EMBL" id="SFH41695.1"/>
    </source>
</evidence>
<dbReference type="GO" id="GO:0016301">
    <property type="term" value="F:kinase activity"/>
    <property type="evidence" value="ECO:0007669"/>
    <property type="project" value="UniProtKB-UniRule"/>
</dbReference>
<dbReference type="EC" id="2.7.1.169" evidence="1"/>
<dbReference type="EMBL" id="FOPZ01000003">
    <property type="protein sequence ID" value="SFH41695.1"/>
    <property type="molecule type" value="Genomic_DNA"/>
</dbReference>
<keyword evidence="1" id="KW-0547">Nucleotide-binding</keyword>
<dbReference type="UniPathway" id="UPA00241"/>
<dbReference type="Proteomes" id="UP000323537">
    <property type="component" value="Unassembled WGS sequence"/>
</dbReference>
<dbReference type="GO" id="GO:0015937">
    <property type="term" value="P:coenzyme A biosynthetic process"/>
    <property type="evidence" value="ECO:0007669"/>
    <property type="project" value="UniProtKB-UniRule"/>
</dbReference>
<dbReference type="SUPFAM" id="SSF54211">
    <property type="entry name" value="Ribosomal protein S5 domain 2-like"/>
    <property type="match status" value="1"/>
</dbReference>
<dbReference type="PIRSF" id="PIRSF016896">
    <property type="entry name" value="GHMP_arc_MJ0969"/>
    <property type="match status" value="1"/>
</dbReference>
<gene>
    <name evidence="3" type="ORF">SAMN04488066_103163</name>
</gene>
<comment type="catalytic activity">
    <reaction evidence="1">
        <text>(R)-pantoate + ATP = (R)-4-phosphopantoate + ADP + H(+)</text>
        <dbReference type="Rhea" id="RHEA:28246"/>
        <dbReference type="ChEBI" id="CHEBI:15378"/>
        <dbReference type="ChEBI" id="CHEBI:15980"/>
        <dbReference type="ChEBI" id="CHEBI:30616"/>
        <dbReference type="ChEBI" id="CHEBI:61294"/>
        <dbReference type="ChEBI" id="CHEBI:456216"/>
        <dbReference type="EC" id="2.7.1.169"/>
    </reaction>
</comment>
<comment type="function">
    <text evidence="1">Phosphorylates (R)-pantoate to form (R)-4-phosphopantoate in the CoA biosynthesis pathway.</text>
</comment>
<organism evidence="3 4">
    <name type="scientific">Halorubrum aquaticum</name>
    <dbReference type="NCBI Taxonomy" id="387340"/>
    <lineage>
        <taxon>Archaea</taxon>
        <taxon>Methanobacteriati</taxon>
        <taxon>Methanobacteriota</taxon>
        <taxon>Stenosarchaea group</taxon>
        <taxon>Halobacteria</taxon>
        <taxon>Halobacteriales</taxon>
        <taxon>Haloferacaceae</taxon>
        <taxon>Halorubrum</taxon>
    </lineage>
</organism>
<dbReference type="InterPro" id="IPR020568">
    <property type="entry name" value="Ribosomal_Su5_D2-typ_SF"/>
</dbReference>
<dbReference type="GO" id="GO:0005524">
    <property type="term" value="F:ATP binding"/>
    <property type="evidence" value="ECO:0007669"/>
    <property type="project" value="UniProtKB-KW"/>
</dbReference>
<accession>A0A1I2ZVQ7</accession>
<keyword evidence="1" id="KW-0173">Coenzyme A biosynthesis</keyword>
<dbReference type="Pfam" id="PF00288">
    <property type="entry name" value="GHMP_kinases_N"/>
    <property type="match status" value="1"/>
</dbReference>
<keyword evidence="1" id="KW-0808">Transferase</keyword>
<evidence type="ECO:0000259" key="2">
    <source>
        <dbReference type="Pfam" id="PF00288"/>
    </source>
</evidence>
<keyword evidence="1" id="KW-0067">ATP-binding</keyword>
<dbReference type="InterPro" id="IPR014721">
    <property type="entry name" value="Ribsml_uS5_D2-typ_fold_subgr"/>
</dbReference>
<evidence type="ECO:0000256" key="1">
    <source>
        <dbReference type="HAMAP-Rule" id="MF_02223"/>
    </source>
</evidence>
<dbReference type="InterPro" id="IPR012043">
    <property type="entry name" value="PoK"/>
</dbReference>
<name>A0A1I2ZVQ7_9EURY</name>
<sequence>MNGKRATAFVPGHVTAFFSAHPAEDPAAAGSRGAGLTLSDGVDVTVTLVDDADAADDSPVALALNGEPATIGAVGDVLAALDVRARVTLATDLPVGAGFGVSGAAALGTAFAANAAADRGRSENELVRIAHEAEVERGTGLGDVVAQARGGIPIRLEPGAPGHGVLDGVPAHARVEYVTFGELSTEDVLAGDTAALTQAGERALSRLRADPRLPTLMDASREFAERADLLVPEVAEAIEAVATAGDSEDPDGFGGSAAMAMLGRTVFALGTGLSDAGYDPAVCHTHPAGARLVGEAQ</sequence>
<comment type="pathway">
    <text evidence="1">Cofactor biosynthesis; coenzyme A biosynthesis.</text>
</comment>
<keyword evidence="4" id="KW-1185">Reference proteome</keyword>
<comment type="similarity">
    <text evidence="1">Belongs to the GHMP kinase family. PoK subfamily.</text>
</comment>
<feature type="domain" description="GHMP kinase N-terminal" evidence="2">
    <location>
        <begin position="82"/>
        <end position="151"/>
    </location>
</feature>
<evidence type="ECO:0000313" key="4">
    <source>
        <dbReference type="Proteomes" id="UP000323537"/>
    </source>
</evidence>
<proteinExistence type="inferred from homology"/>
<reference evidence="3 4" key="1">
    <citation type="submission" date="2016-10" db="EMBL/GenBank/DDBJ databases">
        <authorList>
            <person name="Varghese N."/>
            <person name="Submissions S."/>
        </authorList>
    </citation>
    <scope>NUCLEOTIDE SEQUENCE [LARGE SCALE GENOMIC DNA]</scope>
    <source>
        <strain evidence="3 4">CGMCC 1.6377</strain>
    </source>
</reference>
<dbReference type="OrthoDB" id="85822at2157"/>
<dbReference type="Gene3D" id="3.30.230.10">
    <property type="match status" value="1"/>
</dbReference>
<keyword evidence="1 3" id="KW-0418">Kinase</keyword>
<dbReference type="AlphaFoldDB" id="A0A1I2ZVQ7"/>